<dbReference type="Proteomes" id="UP000236370">
    <property type="component" value="Unassembled WGS sequence"/>
</dbReference>
<evidence type="ECO:0000313" key="1">
    <source>
        <dbReference type="EMBL" id="PNI11059.1"/>
    </source>
</evidence>
<dbReference type="InterPro" id="IPR023249">
    <property type="entry name" value="FAM153"/>
</dbReference>
<dbReference type="PANTHER" id="PTHR40712:SF2">
    <property type="entry name" value="PROTEIN FAM153A-RELATED"/>
    <property type="match status" value="1"/>
</dbReference>
<protein>
    <submittedName>
        <fullName evidence="1">FAM153A isoform 8</fullName>
    </submittedName>
</protein>
<accession>A0A2J8IKL3</accession>
<name>A0A2J8IKL3_PANTR</name>
<evidence type="ECO:0000313" key="2">
    <source>
        <dbReference type="Proteomes" id="UP000236370"/>
    </source>
</evidence>
<organism evidence="1 2">
    <name type="scientific">Pan troglodytes</name>
    <name type="common">Chimpanzee</name>
    <dbReference type="NCBI Taxonomy" id="9598"/>
    <lineage>
        <taxon>Eukaryota</taxon>
        <taxon>Metazoa</taxon>
        <taxon>Chordata</taxon>
        <taxon>Craniata</taxon>
        <taxon>Vertebrata</taxon>
        <taxon>Euteleostomi</taxon>
        <taxon>Mammalia</taxon>
        <taxon>Eutheria</taxon>
        <taxon>Euarchontoglires</taxon>
        <taxon>Primates</taxon>
        <taxon>Haplorrhini</taxon>
        <taxon>Catarrhini</taxon>
        <taxon>Hominidae</taxon>
        <taxon>Pan</taxon>
    </lineage>
</organism>
<dbReference type="EMBL" id="NBAG03001158">
    <property type="protein sequence ID" value="PNI11059.1"/>
    <property type="molecule type" value="Genomic_DNA"/>
</dbReference>
<gene>
    <name evidence="1" type="ORF">CK820_G0056166</name>
</gene>
<comment type="caution">
    <text evidence="1">The sequence shown here is derived from an EMBL/GenBank/DDBJ whole genome shotgun (WGS) entry which is preliminary data.</text>
</comment>
<dbReference type="AlphaFoldDB" id="A0A2J8IKL3"/>
<proteinExistence type="predicted"/>
<reference evidence="1 2" key="1">
    <citation type="submission" date="2017-12" db="EMBL/GenBank/DDBJ databases">
        <title>High-resolution comparative analysis of great ape genomes.</title>
        <authorList>
            <person name="Pollen A."/>
            <person name="Hastie A."/>
            <person name="Hormozdiari F."/>
            <person name="Dougherty M."/>
            <person name="Liu R."/>
            <person name="Chaisson M."/>
            <person name="Hoppe E."/>
            <person name="Hill C."/>
            <person name="Pang A."/>
            <person name="Hillier L."/>
            <person name="Baker C."/>
            <person name="Armstrong J."/>
            <person name="Shendure J."/>
            <person name="Paten B."/>
            <person name="Wilson R."/>
            <person name="Chao H."/>
            <person name="Schneider V."/>
            <person name="Ventura M."/>
            <person name="Kronenberg Z."/>
            <person name="Murali S."/>
            <person name="Gordon D."/>
            <person name="Cantsilieris S."/>
            <person name="Munson K."/>
            <person name="Nelson B."/>
            <person name="Raja A."/>
            <person name="Underwood J."/>
            <person name="Diekhans M."/>
            <person name="Fiddes I."/>
            <person name="Haussler D."/>
            <person name="Eichler E."/>
        </authorList>
    </citation>
    <scope>NUCLEOTIDE SEQUENCE [LARGE SCALE GENOMIC DNA]</scope>
    <source>
        <strain evidence="1">Yerkes chimp pedigree #C0471</strain>
    </source>
</reference>
<dbReference type="PANTHER" id="PTHR40712">
    <property type="entry name" value="FAMILY WITH SEQUENCE SIMILARITY 153 MEMBER C-RELATED"/>
    <property type="match status" value="1"/>
</dbReference>
<sequence length="41" mass="4798">MGCVYSCFLEVCCDEDQIVYPKMPGESTVCHREREKPITYH</sequence>